<dbReference type="KEGG" id="cne:CNE00575"/>
<dbReference type="GO" id="GO:0031211">
    <property type="term" value="C:endoplasmic reticulum palmitoyltransferase complex"/>
    <property type="evidence" value="ECO:0000318"/>
    <property type="project" value="GO_Central"/>
</dbReference>
<dbReference type="GO" id="GO:0005789">
    <property type="term" value="C:endoplasmic reticulum membrane"/>
    <property type="evidence" value="ECO:0007669"/>
    <property type="project" value="UniProtKB-SubCell"/>
</dbReference>
<dbReference type="Proteomes" id="UP000002149">
    <property type="component" value="Chromosome 5"/>
</dbReference>
<dbReference type="PANTHER" id="PTHR13254">
    <property type="entry name" value="GOLGI AUTOANTIGEN, GOLGIN SUBFAMILY A, 7"/>
    <property type="match status" value="1"/>
</dbReference>
<dbReference type="InterPro" id="IPR051371">
    <property type="entry name" value="Ras_palmitoyltransferase"/>
</dbReference>
<dbReference type="GeneID" id="36392852"/>
<evidence type="ECO:0000256" key="4">
    <source>
        <dbReference type="ARBA" id="ARBA00018463"/>
    </source>
</evidence>
<evidence type="ECO:0000256" key="3">
    <source>
        <dbReference type="ARBA" id="ARBA00011396"/>
    </source>
</evidence>
<keyword evidence="10" id="KW-1185">Reference proteome</keyword>
<dbReference type="InParanoid" id="A0A0S2LIJ9"/>
<evidence type="ECO:0000313" key="9">
    <source>
        <dbReference type="EMBL" id="ALO60550.1"/>
    </source>
</evidence>
<dbReference type="OrthoDB" id="2190159at2759"/>
<evidence type="ECO:0000256" key="6">
    <source>
        <dbReference type="ARBA" id="ARBA00023136"/>
    </source>
</evidence>
<dbReference type="PaxDb" id="214684-A0A0S2LIJ9"/>
<evidence type="ECO:0000259" key="8">
    <source>
        <dbReference type="Pfam" id="PF10256"/>
    </source>
</evidence>
<evidence type="ECO:0000256" key="7">
    <source>
        <dbReference type="SAM" id="MobiDB-lite"/>
    </source>
</evidence>
<dbReference type="VEuPathDB" id="FungiDB:CNE00575"/>
<comment type="subcellular location">
    <subcellularLocation>
        <location evidence="1">Endoplasmic reticulum membrane</location>
        <topology evidence="1">Peripheral membrane protein</topology>
    </subcellularLocation>
</comment>
<proteinExistence type="inferred from homology"/>
<comment type="similarity">
    <text evidence="2">Belongs to the ERF4 family.</text>
</comment>
<evidence type="ECO:0000313" key="10">
    <source>
        <dbReference type="Proteomes" id="UP000002149"/>
    </source>
</evidence>
<gene>
    <name evidence="9" type="ordered locus">CNE00575</name>
</gene>
<name>A0A0S2LIJ9_CRYD1</name>
<organism evidence="9 10">
    <name type="scientific">Cryptococcus deneoformans (strain JEC21 / ATCC MYA-565)</name>
    <name type="common">Cryptococcus neoformans var. neoformans serotype D</name>
    <dbReference type="NCBI Taxonomy" id="214684"/>
    <lineage>
        <taxon>Eukaryota</taxon>
        <taxon>Fungi</taxon>
        <taxon>Dikarya</taxon>
        <taxon>Basidiomycota</taxon>
        <taxon>Agaricomycotina</taxon>
        <taxon>Tremellomycetes</taxon>
        <taxon>Tremellales</taxon>
        <taxon>Cryptococcaceae</taxon>
        <taxon>Cryptococcus</taxon>
        <taxon>Cryptococcus neoformans species complex</taxon>
    </lineage>
</organism>
<dbReference type="RefSeq" id="XP_024514361.1">
    <property type="nucleotide sequence ID" value="XM_024658509.1"/>
</dbReference>
<dbReference type="EMBL" id="AE017345">
    <property type="protein sequence ID" value="ALO60550.1"/>
    <property type="molecule type" value="Genomic_DNA"/>
</dbReference>
<dbReference type="STRING" id="214684.A0A0S2LIJ9"/>
<dbReference type="Pfam" id="PF10256">
    <property type="entry name" value="Erf4"/>
    <property type="match status" value="1"/>
</dbReference>
<feature type="domain" description="Golgin subfamily A member 7/ERF4" evidence="8">
    <location>
        <begin position="162"/>
        <end position="274"/>
    </location>
</feature>
<reference evidence="9 10" key="1">
    <citation type="journal article" date="2005" name="Science">
        <title>The genome of the basidiomycetous yeast and human pathogen Cryptococcus neoformans.</title>
        <authorList>
            <person name="Loftus B.J."/>
            <person name="Fung E."/>
            <person name="Roncaglia P."/>
            <person name="Rowley D."/>
            <person name="Amedeo P."/>
            <person name="Bruno D."/>
            <person name="Vamathevan J."/>
            <person name="Miranda M."/>
            <person name="Anderson I.J."/>
            <person name="Fraser J.A."/>
            <person name="Allen J.E."/>
            <person name="Bosdet I.E."/>
            <person name="Brent M.R."/>
            <person name="Chiu R."/>
            <person name="Doering T.L."/>
            <person name="Donlin M.J."/>
            <person name="D'Souza C.A."/>
            <person name="Fox D.S."/>
            <person name="Grinberg V."/>
            <person name="Fu J."/>
            <person name="Fukushima M."/>
            <person name="Haas B.J."/>
            <person name="Huang J.C."/>
            <person name="Janbon G."/>
            <person name="Jones S.J."/>
            <person name="Koo H.L."/>
            <person name="Krzywinski M.I."/>
            <person name="Kwon-Chung J.K."/>
            <person name="Lengeler K.B."/>
            <person name="Maiti R."/>
            <person name="Marra M.A."/>
            <person name="Marra R.E."/>
            <person name="Mathewson C.A."/>
            <person name="Mitchell T.G."/>
            <person name="Pertea M."/>
            <person name="Riggs F.R."/>
            <person name="Salzberg S.L."/>
            <person name="Schein J.E."/>
            <person name="Shvartsbeyn A."/>
            <person name="Shin H."/>
            <person name="Shumway M."/>
            <person name="Specht C.A."/>
            <person name="Suh B.B."/>
            <person name="Tenney A."/>
            <person name="Utterback T.R."/>
            <person name="Wickes B.L."/>
            <person name="Wortman J.R."/>
            <person name="Wye N.H."/>
            <person name="Kronstad J.W."/>
            <person name="Lodge J.K."/>
            <person name="Heitman J."/>
            <person name="Davis R.W."/>
            <person name="Fraser C.M."/>
            <person name="Hyman R.W."/>
        </authorList>
    </citation>
    <scope>NUCLEOTIDE SEQUENCE [LARGE SCALE GENOMIC DNA]</scope>
    <source>
        <strain evidence="10">JEC21 / ATCC MYA-565</strain>
    </source>
</reference>
<evidence type="ECO:0000256" key="2">
    <source>
        <dbReference type="ARBA" id="ARBA00007732"/>
    </source>
</evidence>
<dbReference type="InterPro" id="IPR019383">
    <property type="entry name" value="Golgin_A_7/ERF4"/>
</dbReference>
<feature type="region of interest" description="Disordered" evidence="7">
    <location>
        <begin position="1"/>
        <end position="53"/>
    </location>
</feature>
<accession>A0A0S2LIJ9</accession>
<evidence type="ECO:0000256" key="5">
    <source>
        <dbReference type="ARBA" id="ARBA00022824"/>
    </source>
</evidence>
<keyword evidence="5" id="KW-0256">Endoplasmic reticulum</keyword>
<sequence>MSHPFSPAFTPHPAEASLPPLRTPAPPNPTTTTPVGQSPESDQPHPYIHPDFGVNATAVNYHTTTNTNVHGRGQEQGQGKGTTTSFSVLRTQAGGSGFDDWEGEYERQTNRAWEEKVKADLEGWRGGHGTPRSSYPHSALPPMSYFHQPVTGEIGKHLPKEMVRIERDWSGGEMCQFETIFPLELEGRIQPSELSSFLNAINTKLAEAYAMTPNITDNLIAVATLWTSLLWKTSHFEKKLREVEKMIGDANKEMFNKAGLNVLSPRDVALQFLEIEYY</sequence>
<dbReference type="AlphaFoldDB" id="A0A0S2LIJ9"/>
<protein>
    <recommendedName>
        <fullName evidence="4">Ras modification protein ERF4</fullName>
    </recommendedName>
</protein>
<keyword evidence="6" id="KW-0472">Membrane</keyword>
<evidence type="ECO:0000256" key="1">
    <source>
        <dbReference type="ARBA" id="ARBA00004406"/>
    </source>
</evidence>
<dbReference type="GO" id="GO:0006612">
    <property type="term" value="P:protein targeting to membrane"/>
    <property type="evidence" value="ECO:0000318"/>
    <property type="project" value="GO_Central"/>
</dbReference>
<dbReference type="PANTHER" id="PTHR13254:SF0">
    <property type="entry name" value="GOLGIN SUBFAMILY A MEMBER 7_ERF4 DOMAIN-CONTAINING PROTEIN"/>
    <property type="match status" value="1"/>
</dbReference>
<comment type="subunit">
    <text evidence="3">Interacts with ERF2.</text>
</comment>